<dbReference type="InterPro" id="IPR036397">
    <property type="entry name" value="RNaseH_sf"/>
</dbReference>
<feature type="domain" description="Integrase catalytic" evidence="1">
    <location>
        <begin position="1"/>
        <end position="111"/>
    </location>
</feature>
<evidence type="ECO:0000259" key="1">
    <source>
        <dbReference type="PROSITE" id="PS50994"/>
    </source>
</evidence>
<evidence type="ECO:0000313" key="3">
    <source>
        <dbReference type="EMBL" id="JAI50816.1"/>
    </source>
</evidence>
<evidence type="ECO:0000313" key="2">
    <source>
        <dbReference type="EMBL" id="JAI25247.1"/>
    </source>
</evidence>
<dbReference type="PROSITE" id="PS50994">
    <property type="entry name" value="INTEGRASE"/>
    <property type="match status" value="1"/>
</dbReference>
<dbReference type="OrthoDB" id="8067857at2759"/>
<dbReference type="EMBL" id="GDHF01027067">
    <property type="protein sequence ID" value="JAI25247.1"/>
    <property type="molecule type" value="Transcribed_RNA"/>
</dbReference>
<organism evidence="3">
    <name type="scientific">Bactrocera latifrons</name>
    <name type="common">Malaysian fruit fly</name>
    <name type="synonym">Chaetodacus latifrons</name>
    <dbReference type="NCBI Taxonomy" id="174628"/>
    <lineage>
        <taxon>Eukaryota</taxon>
        <taxon>Metazoa</taxon>
        <taxon>Ecdysozoa</taxon>
        <taxon>Arthropoda</taxon>
        <taxon>Hexapoda</taxon>
        <taxon>Insecta</taxon>
        <taxon>Pterygota</taxon>
        <taxon>Neoptera</taxon>
        <taxon>Endopterygota</taxon>
        <taxon>Diptera</taxon>
        <taxon>Brachycera</taxon>
        <taxon>Muscomorpha</taxon>
        <taxon>Tephritoidea</taxon>
        <taxon>Tephritidae</taxon>
        <taxon>Bactrocera</taxon>
        <taxon>Bactrocera</taxon>
    </lineage>
</organism>
<name>A0A0K8WI33_BACLA</name>
<dbReference type="InterPro" id="IPR012337">
    <property type="entry name" value="RNaseH-like_sf"/>
</dbReference>
<dbReference type="EMBL" id="GDHF01001498">
    <property type="protein sequence ID" value="JAI50816.1"/>
    <property type="molecule type" value="Transcribed_RNA"/>
</dbReference>
<protein>
    <submittedName>
        <fullName evidence="3">Gag-Pol polyprotein</fullName>
    </submittedName>
</protein>
<sequence length="234" mass="26767">MLNWIVRYGVPARITSDQGMQFQSDLFNKLNNLLGARHIVTTAYHPKANGIVERLHRQLKAALLCHNESWYDALPAVLLGLRSAWKELVYGETIRLPGEFIAPSSRDLSAPELIKVLQNHFRGLTPAEMSRKTNYRLFKFRDLDHTSHVFVRRGQIGPSFSHPYDGPYRVAARYAKYFTVHINGKDIPVSIDRLKPAYIVANDQGTLDYSEAAAQNARTRKKQKKKEKHVHFAT</sequence>
<dbReference type="PANTHER" id="PTHR38681">
    <property type="entry name" value="RETROVIRUS-RELATED POL POLYPROTEIN FROM TRANSPOSON 412-LIKE PROTEIN-RELATED"/>
    <property type="match status" value="1"/>
</dbReference>
<dbReference type="Gene3D" id="3.30.420.10">
    <property type="entry name" value="Ribonuclease H-like superfamily/Ribonuclease H"/>
    <property type="match status" value="1"/>
</dbReference>
<dbReference type="InterPro" id="IPR001584">
    <property type="entry name" value="Integrase_cat-core"/>
</dbReference>
<reference evidence="3" key="1">
    <citation type="submission" date="2015-06" db="EMBL/GenBank/DDBJ databases">
        <authorList>
            <person name="Hoefler B.C."/>
            <person name="Straight P.D."/>
        </authorList>
    </citation>
    <scope>NUCLEOTIDE SEQUENCE</scope>
</reference>
<dbReference type="GO" id="GO:0003676">
    <property type="term" value="F:nucleic acid binding"/>
    <property type="evidence" value="ECO:0007669"/>
    <property type="project" value="InterPro"/>
</dbReference>
<gene>
    <name evidence="3" type="primary">gag-pol_45</name>
    <name evidence="2" type="synonym">gag-pol_43</name>
    <name evidence="3" type="ORF">c1_g1_i2</name>
    <name evidence="2" type="ORF">c1_g1_i4</name>
</gene>
<accession>A0A0K8WI33</accession>
<dbReference type="AlphaFoldDB" id="A0A0K8WI33"/>
<proteinExistence type="predicted"/>
<dbReference type="PANTHER" id="PTHR38681:SF1">
    <property type="entry name" value="RETROVIRUS-RELATED POL POLYPROTEIN FROM TRANSPOSON 412-LIKE PROTEIN"/>
    <property type="match status" value="1"/>
</dbReference>
<dbReference type="SUPFAM" id="SSF53098">
    <property type="entry name" value="Ribonuclease H-like"/>
    <property type="match status" value="1"/>
</dbReference>
<dbReference type="GO" id="GO:0015074">
    <property type="term" value="P:DNA integration"/>
    <property type="evidence" value="ECO:0007669"/>
    <property type="project" value="InterPro"/>
</dbReference>